<sequence length="71" mass="8204">MFQKKIDRSMKWLKEKNKALDKKAEEWSEGKKEHNDLKLEAKDIIAIILSALMIFGPLILLLLIIAIWAGI</sequence>
<keyword evidence="1" id="KW-0812">Transmembrane</keyword>
<organism evidence="2 3">
    <name type="scientific">Clostridium thermosuccinogenes</name>
    <dbReference type="NCBI Taxonomy" id="84032"/>
    <lineage>
        <taxon>Bacteria</taxon>
        <taxon>Bacillati</taxon>
        <taxon>Bacillota</taxon>
        <taxon>Clostridia</taxon>
        <taxon>Eubacteriales</taxon>
        <taxon>Clostridiaceae</taxon>
        <taxon>Clostridium</taxon>
    </lineage>
</organism>
<evidence type="ECO:0000313" key="2">
    <source>
        <dbReference type="EMBL" id="PNT99030.1"/>
    </source>
</evidence>
<gene>
    <name evidence="2" type="ORF">CDQ84_09825</name>
</gene>
<dbReference type="EMBL" id="NIOJ01000022">
    <property type="protein sequence ID" value="PNT99030.1"/>
    <property type="molecule type" value="Genomic_DNA"/>
</dbReference>
<keyword evidence="3" id="KW-1185">Reference proteome</keyword>
<accession>A0A2K2EWK5</accession>
<comment type="caution">
    <text evidence="2">The sequence shown here is derived from an EMBL/GenBank/DDBJ whole genome shotgun (WGS) entry which is preliminary data.</text>
</comment>
<dbReference type="AlphaFoldDB" id="A0A2K2EWK5"/>
<evidence type="ECO:0000313" key="3">
    <source>
        <dbReference type="Proteomes" id="UP000236151"/>
    </source>
</evidence>
<keyword evidence="1" id="KW-0472">Membrane</keyword>
<name>A0A2K2EWK5_9CLOT</name>
<feature type="transmembrane region" description="Helical" evidence="1">
    <location>
        <begin position="44"/>
        <end position="69"/>
    </location>
</feature>
<keyword evidence="1" id="KW-1133">Transmembrane helix</keyword>
<dbReference type="Proteomes" id="UP000236151">
    <property type="component" value="Unassembled WGS sequence"/>
</dbReference>
<evidence type="ECO:0000256" key="1">
    <source>
        <dbReference type="SAM" id="Phobius"/>
    </source>
</evidence>
<dbReference type="KEGG" id="cthd:CDO33_19510"/>
<proteinExistence type="predicted"/>
<protein>
    <submittedName>
        <fullName evidence="2">Uncharacterized protein</fullName>
    </submittedName>
</protein>
<reference evidence="3" key="1">
    <citation type="submission" date="2017-06" db="EMBL/GenBank/DDBJ databases">
        <title>Investigating the central metabolism of Clostridium thermosuccinogenes.</title>
        <authorList>
            <person name="Koendjbiharie J.G."/>
            <person name="Van Kranenburg R."/>
            <person name="Vriesendorp B."/>
        </authorList>
    </citation>
    <scope>NUCLEOTIDE SEQUENCE [LARGE SCALE GENOMIC DNA]</scope>
    <source>
        <strain evidence="3">DSM 5806</strain>
    </source>
</reference>